<dbReference type="CDD" id="cd11326">
    <property type="entry name" value="AmyAc_Glg_debranch"/>
    <property type="match status" value="1"/>
</dbReference>
<gene>
    <name evidence="6" type="ORF">SAMN07250955_105111</name>
</gene>
<evidence type="ECO:0000256" key="4">
    <source>
        <dbReference type="SAM" id="MobiDB-lite"/>
    </source>
</evidence>
<evidence type="ECO:0000256" key="2">
    <source>
        <dbReference type="ARBA" id="ARBA00022801"/>
    </source>
</evidence>
<keyword evidence="7" id="KW-1185">Reference proteome</keyword>
<comment type="similarity">
    <text evidence="1">Belongs to the glycosyl hydrolase 13 family.</text>
</comment>
<dbReference type="InterPro" id="IPR013783">
    <property type="entry name" value="Ig-like_fold"/>
</dbReference>
<dbReference type="SUPFAM" id="SSF81296">
    <property type="entry name" value="E set domains"/>
    <property type="match status" value="1"/>
</dbReference>
<evidence type="ECO:0000256" key="1">
    <source>
        <dbReference type="ARBA" id="ARBA00008061"/>
    </source>
</evidence>
<reference evidence="6 7" key="1">
    <citation type="submission" date="2017-06" db="EMBL/GenBank/DDBJ databases">
        <authorList>
            <person name="Kim H.J."/>
            <person name="Triplett B.A."/>
        </authorList>
    </citation>
    <scope>NUCLEOTIDE SEQUENCE [LARGE SCALE GENOMIC DNA]</scope>
    <source>
        <strain evidence="6 7">B29T1</strain>
    </source>
</reference>
<dbReference type="Proteomes" id="UP000197065">
    <property type="component" value="Unassembled WGS sequence"/>
</dbReference>
<dbReference type="InterPro" id="IPR013780">
    <property type="entry name" value="Glyco_hydro_b"/>
</dbReference>
<dbReference type="AlphaFoldDB" id="A0A212R350"/>
<dbReference type="InterPro" id="IPR004193">
    <property type="entry name" value="Glyco_hydro_13_N"/>
</dbReference>
<organism evidence="6 7">
    <name type="scientific">Arboricoccus pini</name>
    <dbReference type="NCBI Taxonomy" id="1963835"/>
    <lineage>
        <taxon>Bacteria</taxon>
        <taxon>Pseudomonadati</taxon>
        <taxon>Pseudomonadota</taxon>
        <taxon>Alphaproteobacteria</taxon>
        <taxon>Geminicoccales</taxon>
        <taxon>Geminicoccaceae</taxon>
        <taxon>Arboricoccus</taxon>
    </lineage>
</organism>
<dbReference type="EMBL" id="FYEH01000005">
    <property type="protein sequence ID" value="SNB66464.1"/>
    <property type="molecule type" value="Genomic_DNA"/>
</dbReference>
<dbReference type="Gene3D" id="2.60.40.10">
    <property type="entry name" value="Immunoglobulins"/>
    <property type="match status" value="1"/>
</dbReference>
<dbReference type="PANTHER" id="PTHR43002">
    <property type="entry name" value="GLYCOGEN DEBRANCHING ENZYME"/>
    <property type="match status" value="1"/>
</dbReference>
<dbReference type="SUPFAM" id="SSF51445">
    <property type="entry name" value="(Trans)glycosidases"/>
    <property type="match status" value="1"/>
</dbReference>
<evidence type="ECO:0000313" key="7">
    <source>
        <dbReference type="Proteomes" id="UP000197065"/>
    </source>
</evidence>
<evidence type="ECO:0000313" key="6">
    <source>
        <dbReference type="EMBL" id="SNB66464.1"/>
    </source>
</evidence>
<dbReference type="Pfam" id="PF02922">
    <property type="entry name" value="CBM_48"/>
    <property type="match status" value="1"/>
</dbReference>
<accession>A0A212R350</accession>
<dbReference type="InterPro" id="IPR014756">
    <property type="entry name" value="Ig_E-set"/>
</dbReference>
<dbReference type="Gene3D" id="2.60.40.1180">
    <property type="entry name" value="Golgi alpha-mannosidase II"/>
    <property type="match status" value="1"/>
</dbReference>
<feature type="region of interest" description="Disordered" evidence="4">
    <location>
        <begin position="481"/>
        <end position="509"/>
    </location>
</feature>
<sequence length="695" mass="76701">MAKGRSSTADVMSPGRSWPLGVDFTEDGINLAVFSAHAEAIELCLFDDSGLVETARLRLPSLTDGVFHGHLAGVRPGQIYGLRAYGPFDPAHGHRFNPAKLLLDPYARGLTGRFRWEGPNLVDEANPLALDPRDSAPFVMKGVMLPGLALAESVDPQDRLAIPWAKTVIYEAHVKGLTRLHPDVPTQDRGRFAALAHPKVIEHLQRLGVTAVELLPVMAFLDERRLIEGGLVNYWGYNTHAFMALEGRYAQSDPLFEFKAMVDGLHAAGIEVILDVVYNHTAESDHLGPTLSLRGLDNLSYYRLQADDPRFYVNDTGCGNTLNTAHPRAMQLVLDSLRYFALLGVDGFRFDLASVLGRTRLGAFDPEAPLLQAISQDPLLAGLKLIAEPWDIGPDGYQLGHFPSPFAEWNDHFRDSVRRFWRGDDGALPEIGHVLMGSRGFFGANRDTGMRGVHASLNLLTSHDGFTLFDTVAYADKHNEANGEANRDGTNDNHSSNNGIEGPTDDPVINNRRLRQIRNMLATLMVARGVPMLTMGDESMRSQQGNNNAYCQDNEISWYLWASDPATLDLIAFVGRLVEIRNRHPLLDSVSQHDGLEIGWFRLDGRPMSSEDWRQPDGRAVLLALTEGGRSLFVVLNAGPEKALLQMPHEPVKPARLRLLLDTALEDQLLLPIFCGDQLAIAACSVQLYDVALMP</sequence>
<dbReference type="RefSeq" id="WP_207761986.1">
    <property type="nucleotide sequence ID" value="NZ_FYEH01000005.1"/>
</dbReference>
<keyword evidence="2" id="KW-0378">Hydrolase</keyword>
<dbReference type="InterPro" id="IPR017853">
    <property type="entry name" value="GH"/>
</dbReference>
<dbReference type="GO" id="GO:0004135">
    <property type="term" value="F:amylo-alpha-1,6-glucosidase activity"/>
    <property type="evidence" value="ECO:0007669"/>
    <property type="project" value="InterPro"/>
</dbReference>
<feature type="compositionally biased region" description="Basic and acidic residues" evidence="4">
    <location>
        <begin position="481"/>
        <end position="491"/>
    </location>
</feature>
<dbReference type="InterPro" id="IPR006047">
    <property type="entry name" value="GH13_cat_dom"/>
</dbReference>
<evidence type="ECO:0000259" key="5">
    <source>
        <dbReference type="SMART" id="SM00642"/>
    </source>
</evidence>
<dbReference type="InterPro" id="IPR044505">
    <property type="entry name" value="GlgX_Isoamylase_N_E_set"/>
</dbReference>
<protein>
    <submittedName>
        <fullName evidence="6">Glycogen operon protein</fullName>
    </submittedName>
</protein>
<dbReference type="SMART" id="SM00642">
    <property type="entry name" value="Aamy"/>
    <property type="match status" value="1"/>
</dbReference>
<dbReference type="NCBIfam" id="TIGR02100">
    <property type="entry name" value="glgX_debranch"/>
    <property type="match status" value="1"/>
</dbReference>
<dbReference type="Pfam" id="PF00128">
    <property type="entry name" value="Alpha-amylase"/>
    <property type="match status" value="1"/>
</dbReference>
<dbReference type="CDD" id="cd02856">
    <property type="entry name" value="E_set_GDE_Isoamylase_N"/>
    <property type="match status" value="1"/>
</dbReference>
<dbReference type="SUPFAM" id="SSF51011">
    <property type="entry name" value="Glycosyl hydrolase domain"/>
    <property type="match status" value="1"/>
</dbReference>
<feature type="domain" description="Glycosyl hydrolase family 13 catalytic" evidence="5">
    <location>
        <begin position="175"/>
        <end position="581"/>
    </location>
</feature>
<dbReference type="InterPro" id="IPR011837">
    <property type="entry name" value="Glycogen_debranch_GlgX"/>
</dbReference>
<dbReference type="GO" id="GO:0005980">
    <property type="term" value="P:glycogen catabolic process"/>
    <property type="evidence" value="ECO:0007669"/>
    <property type="project" value="InterPro"/>
</dbReference>
<dbReference type="Gene3D" id="3.20.20.80">
    <property type="entry name" value="Glycosidases"/>
    <property type="match status" value="1"/>
</dbReference>
<keyword evidence="3" id="KW-0326">Glycosidase</keyword>
<evidence type="ECO:0000256" key="3">
    <source>
        <dbReference type="ARBA" id="ARBA00023295"/>
    </source>
</evidence>
<name>A0A212R350_9PROT</name>
<proteinExistence type="inferred from homology"/>